<sequence>MRQSLAAIVLGFESIMMFFAALVIFGLKALPAPFALGGGAALCILLIATIPLLRFRWGYWLGWGLQAVIVAACFLVPMLAIVAVIFIGLWVYSMVKGAQIDREKAALAAAEAETEAPSEA</sequence>
<dbReference type="InterPro" id="IPR025327">
    <property type="entry name" value="DUF4233"/>
</dbReference>
<reference evidence="2 3" key="1">
    <citation type="journal article" date="2019" name="Int. J. Syst. Evol. Microbiol.">
        <title>The Global Catalogue of Microorganisms (GCM) 10K type strain sequencing project: providing services to taxonomists for standard genome sequencing and annotation.</title>
        <authorList>
            <consortium name="The Broad Institute Genomics Platform"/>
            <consortium name="The Broad Institute Genome Sequencing Center for Infectious Disease"/>
            <person name="Wu L."/>
            <person name="Ma J."/>
        </authorList>
    </citation>
    <scope>NUCLEOTIDE SEQUENCE [LARGE SCALE GENOMIC DNA]</scope>
    <source>
        <strain evidence="2 3">JCM 16117</strain>
    </source>
</reference>
<dbReference type="Proteomes" id="UP001500929">
    <property type="component" value="Unassembled WGS sequence"/>
</dbReference>
<proteinExistence type="predicted"/>
<feature type="transmembrane region" description="Helical" evidence="1">
    <location>
        <begin position="34"/>
        <end position="53"/>
    </location>
</feature>
<gene>
    <name evidence="2" type="ORF">GCM10009851_23380</name>
</gene>
<keyword evidence="1" id="KW-1133">Transmembrane helix</keyword>
<comment type="caution">
    <text evidence="2">The sequence shown here is derived from an EMBL/GenBank/DDBJ whole genome shotgun (WGS) entry which is preliminary data.</text>
</comment>
<feature type="transmembrane region" description="Helical" evidence="1">
    <location>
        <begin position="6"/>
        <end position="27"/>
    </location>
</feature>
<organism evidence="2 3">
    <name type="scientific">Herbiconiux moechotypicola</name>
    <dbReference type="NCBI Taxonomy" id="637393"/>
    <lineage>
        <taxon>Bacteria</taxon>
        <taxon>Bacillati</taxon>
        <taxon>Actinomycetota</taxon>
        <taxon>Actinomycetes</taxon>
        <taxon>Micrococcales</taxon>
        <taxon>Microbacteriaceae</taxon>
        <taxon>Herbiconiux</taxon>
    </lineage>
</organism>
<feature type="transmembrane region" description="Helical" evidence="1">
    <location>
        <begin position="65"/>
        <end position="92"/>
    </location>
</feature>
<evidence type="ECO:0008006" key="4">
    <source>
        <dbReference type="Google" id="ProtNLM"/>
    </source>
</evidence>
<evidence type="ECO:0000313" key="2">
    <source>
        <dbReference type="EMBL" id="GAA2237631.1"/>
    </source>
</evidence>
<protein>
    <recommendedName>
        <fullName evidence="4">DUF4233 domain-containing protein</fullName>
    </recommendedName>
</protein>
<dbReference type="Pfam" id="PF14017">
    <property type="entry name" value="DUF4233"/>
    <property type="match status" value="1"/>
</dbReference>
<dbReference type="EMBL" id="BAAAQY010000006">
    <property type="protein sequence ID" value="GAA2237631.1"/>
    <property type="molecule type" value="Genomic_DNA"/>
</dbReference>
<name>A0ABN3DNQ7_9MICO</name>
<accession>A0ABN3DNQ7</accession>
<keyword evidence="3" id="KW-1185">Reference proteome</keyword>
<keyword evidence="1" id="KW-0472">Membrane</keyword>
<evidence type="ECO:0000256" key="1">
    <source>
        <dbReference type="SAM" id="Phobius"/>
    </source>
</evidence>
<keyword evidence="1" id="KW-0812">Transmembrane</keyword>
<evidence type="ECO:0000313" key="3">
    <source>
        <dbReference type="Proteomes" id="UP001500929"/>
    </source>
</evidence>